<dbReference type="Pfam" id="PF13649">
    <property type="entry name" value="Methyltransf_25"/>
    <property type="match status" value="1"/>
</dbReference>
<organism evidence="2">
    <name type="scientific">marine sediment metagenome</name>
    <dbReference type="NCBI Taxonomy" id="412755"/>
    <lineage>
        <taxon>unclassified sequences</taxon>
        <taxon>metagenomes</taxon>
        <taxon>ecological metagenomes</taxon>
    </lineage>
</organism>
<reference evidence="2" key="1">
    <citation type="journal article" date="2014" name="Front. Microbiol.">
        <title>High frequency of phylogenetically diverse reductive dehalogenase-homologous genes in deep subseafloor sedimentary metagenomes.</title>
        <authorList>
            <person name="Kawai M."/>
            <person name="Futagami T."/>
            <person name="Toyoda A."/>
            <person name="Takaki Y."/>
            <person name="Nishi S."/>
            <person name="Hori S."/>
            <person name="Arai W."/>
            <person name="Tsubouchi T."/>
            <person name="Morono Y."/>
            <person name="Uchiyama I."/>
            <person name="Ito T."/>
            <person name="Fujiyama A."/>
            <person name="Inagaki F."/>
            <person name="Takami H."/>
        </authorList>
    </citation>
    <scope>NUCLEOTIDE SEQUENCE</scope>
    <source>
        <strain evidence="2">Expedition CK06-06</strain>
    </source>
</reference>
<comment type="caution">
    <text evidence="2">The sequence shown here is derived from an EMBL/GenBank/DDBJ whole genome shotgun (WGS) entry which is preliminary data.</text>
</comment>
<dbReference type="InterPro" id="IPR029063">
    <property type="entry name" value="SAM-dependent_MTases_sf"/>
</dbReference>
<proteinExistence type="predicted"/>
<dbReference type="CDD" id="cd02440">
    <property type="entry name" value="AdoMet_MTases"/>
    <property type="match status" value="1"/>
</dbReference>
<gene>
    <name evidence="2" type="ORF">S03H2_23128</name>
</gene>
<accession>X1HBX8</accession>
<feature type="non-terminal residue" evidence="2">
    <location>
        <position position="79"/>
    </location>
</feature>
<evidence type="ECO:0000313" key="2">
    <source>
        <dbReference type="EMBL" id="GAH42818.1"/>
    </source>
</evidence>
<evidence type="ECO:0000259" key="1">
    <source>
        <dbReference type="Pfam" id="PF13649"/>
    </source>
</evidence>
<dbReference type="SUPFAM" id="SSF53335">
    <property type="entry name" value="S-adenosyl-L-methionine-dependent methyltransferases"/>
    <property type="match status" value="1"/>
</dbReference>
<dbReference type="Gene3D" id="3.40.50.150">
    <property type="entry name" value="Vaccinia Virus protein VP39"/>
    <property type="match status" value="1"/>
</dbReference>
<protein>
    <recommendedName>
        <fullName evidence="1">Methyltransferase domain-containing protein</fullName>
    </recommendedName>
</protein>
<dbReference type="EMBL" id="BARU01012582">
    <property type="protein sequence ID" value="GAH42818.1"/>
    <property type="molecule type" value="Genomic_DNA"/>
</dbReference>
<dbReference type="AlphaFoldDB" id="X1HBX8"/>
<name>X1HBX8_9ZZZZ</name>
<dbReference type="InterPro" id="IPR041698">
    <property type="entry name" value="Methyltransf_25"/>
</dbReference>
<sequence>MKENNDDYFYINGQHYDYEIKARNSYESIPFYVKQVKKYGSPVLELACGTGRITIPIAKEGIPIVGLDFSAKMLTQARK</sequence>
<feature type="domain" description="Methyltransferase" evidence="1">
    <location>
        <begin position="43"/>
        <end position="79"/>
    </location>
</feature>